<sequence length="344" mass="38445">MDPLRIINVSKTPAGTFDWYDGKLPAELSAQFTHYHASPNNALERKITSPNIALHRGSLQAAQTAQSGSADILVSHLPVVSKWVEFYRLGRKRKIPHLAFAFNHDVMPTGKNKDMMIKLYRDVERFVVFSSAEKQLYADELKIPKERIDMVHWGVVPPEVDTSAPPLIEGDYITAIGRSGRNYKVMIEALKALPDIKAVIVASPENMKGLDVPPNVEVREEIPWNDMLNILYHSRFMVLPLFKSDIPYGHGTAILAMHLNRPVIVTDGDAMSDYVQDGETGLMYPADDSDALADRIKTLWDNSEENERLAQNAYQFAHSYCTEAASIARVAPLLQEVIAQGTSC</sequence>
<evidence type="ECO:0000313" key="2">
    <source>
        <dbReference type="Proteomes" id="UP001409585"/>
    </source>
</evidence>
<name>A0AAV3TXS3_9ALTE</name>
<dbReference type="CDD" id="cd03801">
    <property type="entry name" value="GT4_PimA-like"/>
    <property type="match status" value="1"/>
</dbReference>
<dbReference type="RefSeq" id="WP_345416801.1">
    <property type="nucleotide sequence ID" value="NZ_AP031496.1"/>
</dbReference>
<comment type="caution">
    <text evidence="1">The sequence shown here is derived from an EMBL/GenBank/DDBJ whole genome shotgun (WGS) entry which is preliminary data.</text>
</comment>
<keyword evidence="2" id="KW-1185">Reference proteome</keyword>
<dbReference type="EMBL" id="BAABLX010000004">
    <property type="protein sequence ID" value="GAA4932236.1"/>
    <property type="molecule type" value="Genomic_DNA"/>
</dbReference>
<dbReference type="Proteomes" id="UP001409585">
    <property type="component" value="Unassembled WGS sequence"/>
</dbReference>
<accession>A0AAV3TXS3</accession>
<protein>
    <recommendedName>
        <fullName evidence="3">Glycosyltransferase</fullName>
    </recommendedName>
</protein>
<dbReference type="AlphaFoldDB" id="A0AAV3TXS3"/>
<evidence type="ECO:0008006" key="3">
    <source>
        <dbReference type="Google" id="ProtNLM"/>
    </source>
</evidence>
<gene>
    <name evidence="1" type="ORF">GCM10025791_05890</name>
</gene>
<reference evidence="2" key="1">
    <citation type="journal article" date="2019" name="Int. J. Syst. Evol. Microbiol.">
        <title>The Global Catalogue of Microorganisms (GCM) 10K type strain sequencing project: providing services to taxonomists for standard genome sequencing and annotation.</title>
        <authorList>
            <consortium name="The Broad Institute Genomics Platform"/>
            <consortium name="The Broad Institute Genome Sequencing Center for Infectious Disease"/>
            <person name="Wu L."/>
            <person name="Ma J."/>
        </authorList>
    </citation>
    <scope>NUCLEOTIDE SEQUENCE [LARGE SCALE GENOMIC DNA]</scope>
    <source>
        <strain evidence="2">JCM 19134</strain>
    </source>
</reference>
<proteinExistence type="predicted"/>
<dbReference type="SUPFAM" id="SSF53756">
    <property type="entry name" value="UDP-Glycosyltransferase/glycogen phosphorylase"/>
    <property type="match status" value="1"/>
</dbReference>
<dbReference type="PANTHER" id="PTHR12526">
    <property type="entry name" value="GLYCOSYLTRANSFERASE"/>
    <property type="match status" value="1"/>
</dbReference>
<dbReference type="PANTHER" id="PTHR12526:SF590">
    <property type="entry name" value="ALPHA-MALTOSE-1-PHOSPHATE SYNTHASE"/>
    <property type="match status" value="1"/>
</dbReference>
<dbReference type="Pfam" id="PF13692">
    <property type="entry name" value="Glyco_trans_1_4"/>
    <property type="match status" value="1"/>
</dbReference>
<dbReference type="Gene3D" id="3.40.50.2000">
    <property type="entry name" value="Glycogen Phosphorylase B"/>
    <property type="match status" value="2"/>
</dbReference>
<organism evidence="1 2">
    <name type="scientific">Halioxenophilus aromaticivorans</name>
    <dbReference type="NCBI Taxonomy" id="1306992"/>
    <lineage>
        <taxon>Bacteria</taxon>
        <taxon>Pseudomonadati</taxon>
        <taxon>Pseudomonadota</taxon>
        <taxon>Gammaproteobacteria</taxon>
        <taxon>Alteromonadales</taxon>
        <taxon>Alteromonadaceae</taxon>
        <taxon>Halioxenophilus</taxon>
    </lineage>
</organism>
<dbReference type="GO" id="GO:0016757">
    <property type="term" value="F:glycosyltransferase activity"/>
    <property type="evidence" value="ECO:0007669"/>
    <property type="project" value="TreeGrafter"/>
</dbReference>
<evidence type="ECO:0000313" key="1">
    <source>
        <dbReference type="EMBL" id="GAA4932236.1"/>
    </source>
</evidence>